<dbReference type="Gene3D" id="2.160.10.10">
    <property type="entry name" value="Hexapeptide repeat proteins"/>
    <property type="match status" value="1"/>
</dbReference>
<name>A0A6B1IMZ5_9EURY</name>
<dbReference type="GO" id="GO:0016746">
    <property type="term" value="F:acyltransferase activity"/>
    <property type="evidence" value="ECO:0007669"/>
    <property type="project" value="UniProtKB-KW"/>
</dbReference>
<dbReference type="InterPro" id="IPR001451">
    <property type="entry name" value="Hexapep"/>
</dbReference>
<evidence type="ECO:0000256" key="4">
    <source>
        <dbReference type="ARBA" id="ARBA00023154"/>
    </source>
</evidence>
<evidence type="ECO:0000313" key="9">
    <source>
        <dbReference type="Proteomes" id="UP000460194"/>
    </source>
</evidence>
<dbReference type="PANTHER" id="PTHR43300:SF10">
    <property type="entry name" value="2,3,4,5-TETRAHYDROPYRIDINE-2,6-DICARBOXYLATE N-ACETYLTRANSFERASE"/>
    <property type="match status" value="1"/>
</dbReference>
<dbReference type="AlphaFoldDB" id="A0A6B1IMZ5"/>
<dbReference type="PANTHER" id="PTHR43300">
    <property type="entry name" value="ACETYLTRANSFERASE"/>
    <property type="match status" value="1"/>
</dbReference>
<evidence type="ECO:0000256" key="1">
    <source>
        <dbReference type="ARBA" id="ARBA00022605"/>
    </source>
</evidence>
<feature type="domain" description="Glucose-1-phosphate adenylyltransferase/Bifunctional protein GlmU-like C-terminal hexapeptide" evidence="5">
    <location>
        <begin position="25"/>
        <end position="79"/>
    </location>
</feature>
<dbReference type="RefSeq" id="WP_159358934.1">
    <property type="nucleotide sequence ID" value="NZ_WMEO01000018.1"/>
</dbReference>
<keyword evidence="2 7" id="KW-0808">Transferase</keyword>
<dbReference type="EMBL" id="WMEO01000018">
    <property type="protein sequence ID" value="MYL17188.1"/>
    <property type="molecule type" value="Genomic_DNA"/>
</dbReference>
<dbReference type="Proteomes" id="UP000460194">
    <property type="component" value="Unassembled WGS sequence"/>
</dbReference>
<evidence type="ECO:0000313" key="7">
    <source>
        <dbReference type="EMBL" id="MYL68640.1"/>
    </source>
</evidence>
<evidence type="ECO:0000256" key="3">
    <source>
        <dbReference type="ARBA" id="ARBA00022915"/>
    </source>
</evidence>
<dbReference type="EMBL" id="WMFC01000018">
    <property type="protein sequence ID" value="MYL68640.1"/>
    <property type="molecule type" value="Genomic_DNA"/>
</dbReference>
<sequence>MGSDIDEAVRLVYSTTRNVLIREYTTIHDSEIGDGCRIYERCSIKKSYVSEEVDINAGSYVENAEIGPKVQIGPNCSVVGVTHELRDQGMVFRDDIFERVILHDRVFVGANAVLGPGVEIGSGSVIAAGATVTQDIDSGMIVLGSPPGQQIEELDDWIGD</sequence>
<dbReference type="Pfam" id="PF24894">
    <property type="entry name" value="Hexapep_GlmU"/>
    <property type="match status" value="1"/>
</dbReference>
<dbReference type="PROSITE" id="PS00101">
    <property type="entry name" value="HEXAPEP_TRANSFERASES"/>
    <property type="match status" value="1"/>
</dbReference>
<dbReference type="InterPro" id="IPR011004">
    <property type="entry name" value="Trimer_LpxA-like_sf"/>
</dbReference>
<evidence type="ECO:0000259" key="5">
    <source>
        <dbReference type="Pfam" id="PF24894"/>
    </source>
</evidence>
<protein>
    <submittedName>
        <fullName evidence="7">Acyltransferase</fullName>
    </submittedName>
</protein>
<dbReference type="InterPro" id="IPR018357">
    <property type="entry name" value="Hexapep_transf_CS"/>
</dbReference>
<organism evidence="7 8">
    <name type="scientific">Halorubrum distributum</name>
    <dbReference type="NCBI Taxonomy" id="29283"/>
    <lineage>
        <taxon>Archaea</taxon>
        <taxon>Methanobacteriati</taxon>
        <taxon>Methanobacteriota</taxon>
        <taxon>Stenosarchaea group</taxon>
        <taxon>Halobacteria</taxon>
        <taxon>Halobacteriales</taxon>
        <taxon>Haloferacaceae</taxon>
        <taxon>Halorubrum</taxon>
        <taxon>Halorubrum distributum group</taxon>
    </lineage>
</organism>
<evidence type="ECO:0000313" key="8">
    <source>
        <dbReference type="Proteomes" id="UP000452321"/>
    </source>
</evidence>
<dbReference type="InterPro" id="IPR056818">
    <property type="entry name" value="GlmU/GlgC-like_hexapep"/>
</dbReference>
<keyword evidence="1" id="KW-0028">Amino-acid biosynthesis</keyword>
<comment type="caution">
    <text evidence="7">The sequence shown here is derived from an EMBL/GenBank/DDBJ whole genome shotgun (WGS) entry which is preliminary data.</text>
</comment>
<dbReference type="Proteomes" id="UP000452321">
    <property type="component" value="Unassembled WGS sequence"/>
</dbReference>
<reference evidence="8 9" key="1">
    <citation type="submission" date="2019-11" db="EMBL/GenBank/DDBJ databases">
        <title>Genome sequences of 17 halophilic strains isolated from different environments.</title>
        <authorList>
            <person name="Furrow R.E."/>
        </authorList>
    </citation>
    <scope>NUCLEOTIDE SEQUENCE [LARGE SCALE GENOMIC DNA]</scope>
    <source>
        <strain evidence="7 8">22502_06_Cabo</strain>
        <strain evidence="6 9">22517_05_Cabo</strain>
    </source>
</reference>
<accession>A0A6B1IMZ5</accession>
<dbReference type="InterPro" id="IPR050179">
    <property type="entry name" value="Trans_hexapeptide_repeat"/>
</dbReference>
<keyword evidence="3" id="KW-0220">Diaminopimelate biosynthesis</keyword>
<dbReference type="GO" id="GO:0009085">
    <property type="term" value="P:lysine biosynthetic process"/>
    <property type="evidence" value="ECO:0007669"/>
    <property type="project" value="UniProtKB-KW"/>
</dbReference>
<dbReference type="SUPFAM" id="SSF51161">
    <property type="entry name" value="Trimeric LpxA-like enzymes"/>
    <property type="match status" value="1"/>
</dbReference>
<dbReference type="Pfam" id="PF00132">
    <property type="entry name" value="Hexapep"/>
    <property type="match status" value="1"/>
</dbReference>
<gene>
    <name evidence="7" type="ORF">GLW30_12975</name>
    <name evidence="6" type="ORF">GLW36_11090</name>
</gene>
<evidence type="ECO:0000256" key="2">
    <source>
        <dbReference type="ARBA" id="ARBA00022679"/>
    </source>
</evidence>
<keyword evidence="4" id="KW-0457">Lysine biosynthesis</keyword>
<proteinExistence type="predicted"/>
<dbReference type="GO" id="GO:0019877">
    <property type="term" value="P:diaminopimelate biosynthetic process"/>
    <property type="evidence" value="ECO:0007669"/>
    <property type="project" value="UniProtKB-KW"/>
</dbReference>
<keyword evidence="7" id="KW-0012">Acyltransferase</keyword>
<evidence type="ECO:0000313" key="6">
    <source>
        <dbReference type="EMBL" id="MYL17188.1"/>
    </source>
</evidence>